<evidence type="ECO:0000313" key="3">
    <source>
        <dbReference type="EMBL" id="OGG29092.1"/>
    </source>
</evidence>
<dbReference type="EMBL" id="MFJZ01000058">
    <property type="protein sequence ID" value="OGG29092.1"/>
    <property type="molecule type" value="Genomic_DNA"/>
</dbReference>
<dbReference type="PANTHER" id="PTHR11138:SF5">
    <property type="entry name" value="METHIONYL-TRNA FORMYLTRANSFERASE, MITOCHONDRIAL"/>
    <property type="match status" value="1"/>
</dbReference>
<dbReference type="AlphaFoldDB" id="A0A1F6AX69"/>
<feature type="domain" description="Formyl transferase N-terminal" evidence="1">
    <location>
        <begin position="47"/>
        <end position="165"/>
    </location>
</feature>
<dbReference type="PANTHER" id="PTHR11138">
    <property type="entry name" value="METHIONYL-TRNA FORMYLTRANSFERASE"/>
    <property type="match status" value="1"/>
</dbReference>
<dbReference type="STRING" id="1798396.A2973_00635"/>
<evidence type="ECO:0000259" key="1">
    <source>
        <dbReference type="Pfam" id="PF00551"/>
    </source>
</evidence>
<protein>
    <recommendedName>
        <fullName evidence="5">Formyl transferase N-terminal domain-containing protein</fullName>
    </recommendedName>
</protein>
<proteinExistence type="predicted"/>
<dbReference type="InterPro" id="IPR002376">
    <property type="entry name" value="Formyl_transf_N"/>
</dbReference>
<dbReference type="InterPro" id="IPR040660">
    <property type="entry name" value="N_formyltrans_C"/>
</dbReference>
<dbReference type="Gene3D" id="3.40.50.12230">
    <property type="match status" value="1"/>
</dbReference>
<evidence type="ECO:0000313" key="4">
    <source>
        <dbReference type="Proteomes" id="UP000176409"/>
    </source>
</evidence>
<comment type="caution">
    <text evidence="3">The sequence shown here is derived from an EMBL/GenBank/DDBJ whole genome shotgun (WGS) entry which is preliminary data.</text>
</comment>
<dbReference type="Proteomes" id="UP000176409">
    <property type="component" value="Unassembled WGS sequence"/>
</dbReference>
<evidence type="ECO:0000259" key="2">
    <source>
        <dbReference type="Pfam" id="PF18216"/>
    </source>
</evidence>
<dbReference type="InterPro" id="IPR036477">
    <property type="entry name" value="Formyl_transf_N_sf"/>
</dbReference>
<name>A0A1F6AX69_9BACT</name>
<reference evidence="3 4" key="1">
    <citation type="journal article" date="2016" name="Nat. Commun.">
        <title>Thousands of microbial genomes shed light on interconnected biogeochemical processes in an aquifer system.</title>
        <authorList>
            <person name="Anantharaman K."/>
            <person name="Brown C.T."/>
            <person name="Hug L.A."/>
            <person name="Sharon I."/>
            <person name="Castelle C.J."/>
            <person name="Probst A.J."/>
            <person name="Thomas B.C."/>
            <person name="Singh A."/>
            <person name="Wilkins M.J."/>
            <person name="Karaoz U."/>
            <person name="Brodie E.L."/>
            <person name="Williams K.H."/>
            <person name="Hubbard S.S."/>
            <person name="Banfield J.F."/>
        </authorList>
    </citation>
    <scope>NUCLEOTIDE SEQUENCE [LARGE SCALE GENOMIC DNA]</scope>
</reference>
<accession>A0A1F6AX69</accession>
<dbReference type="SUPFAM" id="SSF53328">
    <property type="entry name" value="Formyltransferase"/>
    <property type="match status" value="1"/>
</dbReference>
<evidence type="ECO:0008006" key="5">
    <source>
        <dbReference type="Google" id="ProtNLM"/>
    </source>
</evidence>
<feature type="domain" description="N-formyltransferase dimerization C-terminal" evidence="2">
    <location>
        <begin position="201"/>
        <end position="247"/>
    </location>
</feature>
<dbReference type="GO" id="GO:0004479">
    <property type="term" value="F:methionyl-tRNA formyltransferase activity"/>
    <property type="evidence" value="ECO:0007669"/>
    <property type="project" value="TreeGrafter"/>
</dbReference>
<dbReference type="Pfam" id="PF00551">
    <property type="entry name" value="Formyl_trans_N"/>
    <property type="match status" value="1"/>
</dbReference>
<dbReference type="CDD" id="cd08369">
    <property type="entry name" value="FMT_core"/>
    <property type="match status" value="1"/>
</dbReference>
<dbReference type="GO" id="GO:0005829">
    <property type="term" value="C:cytosol"/>
    <property type="evidence" value="ECO:0007669"/>
    <property type="project" value="TreeGrafter"/>
</dbReference>
<gene>
    <name evidence="3" type="ORF">A2973_00635</name>
</gene>
<organism evidence="3 4">
    <name type="scientific">Candidatus Gottesmanbacteria bacterium RIFCSPLOWO2_01_FULL_49_10</name>
    <dbReference type="NCBI Taxonomy" id="1798396"/>
    <lineage>
        <taxon>Bacteria</taxon>
        <taxon>Candidatus Gottesmaniibacteriota</taxon>
    </lineage>
</organism>
<dbReference type="Pfam" id="PF18216">
    <property type="entry name" value="N_formyltrans_C"/>
    <property type="match status" value="1"/>
</dbReference>
<sequence>MRIILFANNWVGWQVANYLTQQKDEIVALCLHDTKKQRYVKEIVRDSRVSPQDIYVHEELNENKVLHRLKKLNPELGVSAFWGYILKPEVIDIPTLGCINFHPGYLPQNRGMNPNVWPFIDGSNGGVSLHYINRGVDTGDIIARKKIKILPWDTAETLYNKTLNQIVTLFKNEWPKIKQQTNKRIPQSRFPEVPTLHKAVDVNSLDEINLSKTYTGKQIINILRSRSYTDRYYNYYIESGRKVYIKILCSPRSGAKRMRKRKLT</sequence>